<dbReference type="OrthoDB" id="3256331at2759"/>
<reference evidence="2 3" key="1">
    <citation type="journal article" date="2016" name="Mol. Biol. Evol.">
        <title>Comparative Genomics of Early-Diverging Mushroom-Forming Fungi Provides Insights into the Origins of Lignocellulose Decay Capabilities.</title>
        <authorList>
            <person name="Nagy L.G."/>
            <person name="Riley R."/>
            <person name="Tritt A."/>
            <person name="Adam C."/>
            <person name="Daum C."/>
            <person name="Floudas D."/>
            <person name="Sun H."/>
            <person name="Yadav J.S."/>
            <person name="Pangilinan J."/>
            <person name="Larsson K.H."/>
            <person name="Matsuura K."/>
            <person name="Barry K."/>
            <person name="Labutti K."/>
            <person name="Kuo R."/>
            <person name="Ohm R.A."/>
            <person name="Bhattacharya S.S."/>
            <person name="Shirouzu T."/>
            <person name="Yoshinaga Y."/>
            <person name="Martin F.M."/>
            <person name="Grigoriev I.V."/>
            <person name="Hibbett D.S."/>
        </authorList>
    </citation>
    <scope>NUCLEOTIDE SEQUENCE [LARGE SCALE GENOMIC DNA]</scope>
    <source>
        <strain evidence="2 3">CBS 109695</strain>
    </source>
</reference>
<dbReference type="EMBL" id="KV417525">
    <property type="protein sequence ID" value="KZP24555.1"/>
    <property type="molecule type" value="Genomic_DNA"/>
</dbReference>
<organism evidence="2 3">
    <name type="scientific">Athelia psychrophila</name>
    <dbReference type="NCBI Taxonomy" id="1759441"/>
    <lineage>
        <taxon>Eukaryota</taxon>
        <taxon>Fungi</taxon>
        <taxon>Dikarya</taxon>
        <taxon>Basidiomycota</taxon>
        <taxon>Agaricomycotina</taxon>
        <taxon>Agaricomycetes</taxon>
        <taxon>Agaricomycetidae</taxon>
        <taxon>Atheliales</taxon>
        <taxon>Atheliaceae</taxon>
        <taxon>Athelia</taxon>
    </lineage>
</organism>
<dbReference type="InterPro" id="IPR046528">
    <property type="entry name" value="DUF6593"/>
</dbReference>
<dbReference type="AlphaFoldDB" id="A0A166N1N7"/>
<gene>
    <name evidence="2" type="ORF">FIBSPDRAFT_1042024</name>
</gene>
<dbReference type="Pfam" id="PF20236">
    <property type="entry name" value="DUF6593"/>
    <property type="match status" value="1"/>
</dbReference>
<proteinExistence type="predicted"/>
<keyword evidence="3" id="KW-1185">Reference proteome</keyword>
<feature type="domain" description="DUF6593" evidence="1">
    <location>
        <begin position="23"/>
        <end position="177"/>
    </location>
</feature>
<evidence type="ECO:0000259" key="1">
    <source>
        <dbReference type="Pfam" id="PF20236"/>
    </source>
</evidence>
<dbReference type="Proteomes" id="UP000076532">
    <property type="component" value="Unassembled WGS sequence"/>
</dbReference>
<protein>
    <recommendedName>
        <fullName evidence="1">DUF6593 domain-containing protein</fullName>
    </recommendedName>
</protein>
<evidence type="ECO:0000313" key="3">
    <source>
        <dbReference type="Proteomes" id="UP000076532"/>
    </source>
</evidence>
<name>A0A166N1N7_9AGAM</name>
<accession>A0A166N1N7</accession>
<sequence>MDSQVTLVNPSPSVSLVFDSYSIRNAHIALSTDPFHVLYSIHTAQPKPAADSASYIRTGERTLAAIQQNEVLPDKVTFYAPDGAKAKVSVNKWLKKGTLSDNYPVRFMIFDGSSYYWKSDKNFRLALYNSNDHQYPIATYAAAAPVAIVILAEHKMLLAHAPEVLAAFIIQESKMRQGEKFREVAVGMAQMEAVGQSLYSTPSGNVMS</sequence>
<evidence type="ECO:0000313" key="2">
    <source>
        <dbReference type="EMBL" id="KZP24555.1"/>
    </source>
</evidence>